<feature type="transmembrane region" description="Helical" evidence="1">
    <location>
        <begin position="40"/>
        <end position="58"/>
    </location>
</feature>
<keyword evidence="1" id="KW-1133">Transmembrane helix</keyword>
<evidence type="ECO:0000256" key="1">
    <source>
        <dbReference type="SAM" id="Phobius"/>
    </source>
</evidence>
<evidence type="ECO:0000313" key="3">
    <source>
        <dbReference type="EMBL" id="MBD7944293.1"/>
    </source>
</evidence>
<reference evidence="3 4" key="1">
    <citation type="submission" date="2020-08" db="EMBL/GenBank/DDBJ databases">
        <title>A Genomic Blueprint of the Chicken Gut Microbiome.</title>
        <authorList>
            <person name="Gilroy R."/>
            <person name="Ravi A."/>
            <person name="Getino M."/>
            <person name="Pursley I."/>
            <person name="Horton D.L."/>
            <person name="Alikhan N.-F."/>
            <person name="Baker D."/>
            <person name="Gharbi K."/>
            <person name="Hall N."/>
            <person name="Watson M."/>
            <person name="Adriaenssens E.M."/>
            <person name="Foster-Nyarko E."/>
            <person name="Jarju S."/>
            <person name="Secka A."/>
            <person name="Antonio M."/>
            <person name="Oren A."/>
            <person name="Chaudhuri R."/>
            <person name="La Ragione R.M."/>
            <person name="Hildebrand F."/>
            <person name="Pallen M.J."/>
        </authorList>
    </citation>
    <scope>NUCLEOTIDE SEQUENCE [LARGE SCALE GENOMIC DNA]</scope>
    <source>
        <strain evidence="3 4">Sa2BUA9</strain>
    </source>
</reference>
<feature type="transmembrane region" description="Helical" evidence="1">
    <location>
        <begin position="78"/>
        <end position="111"/>
    </location>
</feature>
<dbReference type="EMBL" id="JACSQO010000003">
    <property type="protein sequence ID" value="MBD7944293.1"/>
    <property type="molecule type" value="Genomic_DNA"/>
</dbReference>
<name>A0ABR8R927_9BACI</name>
<evidence type="ECO:0000259" key="2">
    <source>
        <dbReference type="Pfam" id="PF07331"/>
    </source>
</evidence>
<keyword evidence="4" id="KW-1185">Reference proteome</keyword>
<gene>
    <name evidence="3" type="ORF">H9650_09215</name>
</gene>
<proteinExistence type="predicted"/>
<sequence>MNLSFDRMISILFLLIGVAFIAGSLKIPETAYGSNVGPDVFPTALGVILILLSFRLFFETCNHSSEKIQKVKIEYKRFLIIFVSAILYVLLLEKLGYVITTFLFLVIGFQVMEKGGWLKTILIAGGFSLGIYFVFVKILEGSLPEFPTIFY</sequence>
<protein>
    <submittedName>
        <fullName evidence="3">Tripartite tricarboxylate transporter TctB family protein</fullName>
    </submittedName>
</protein>
<feature type="transmembrane region" description="Helical" evidence="1">
    <location>
        <begin position="117"/>
        <end position="136"/>
    </location>
</feature>
<dbReference type="RefSeq" id="WP_144538417.1">
    <property type="nucleotide sequence ID" value="NZ_JACSQO010000003.1"/>
</dbReference>
<feature type="domain" description="DUF1468" evidence="2">
    <location>
        <begin position="9"/>
        <end position="144"/>
    </location>
</feature>
<accession>A0ABR8R927</accession>
<dbReference type="Pfam" id="PF07331">
    <property type="entry name" value="TctB"/>
    <property type="match status" value="1"/>
</dbReference>
<dbReference type="Proteomes" id="UP000640786">
    <property type="component" value="Unassembled WGS sequence"/>
</dbReference>
<dbReference type="InterPro" id="IPR009936">
    <property type="entry name" value="DUF1468"/>
</dbReference>
<keyword evidence="1" id="KW-0472">Membrane</keyword>
<evidence type="ECO:0000313" key="4">
    <source>
        <dbReference type="Proteomes" id="UP000640786"/>
    </source>
</evidence>
<keyword evidence="1" id="KW-0812">Transmembrane</keyword>
<organism evidence="3 4">
    <name type="scientific">Psychrobacillus faecigallinarum</name>
    <dbReference type="NCBI Taxonomy" id="2762235"/>
    <lineage>
        <taxon>Bacteria</taxon>
        <taxon>Bacillati</taxon>
        <taxon>Bacillota</taxon>
        <taxon>Bacilli</taxon>
        <taxon>Bacillales</taxon>
        <taxon>Bacillaceae</taxon>
        <taxon>Psychrobacillus</taxon>
    </lineage>
</organism>
<comment type="caution">
    <text evidence="3">The sequence shown here is derived from an EMBL/GenBank/DDBJ whole genome shotgun (WGS) entry which is preliminary data.</text>
</comment>